<keyword evidence="13" id="KW-0539">Nucleus</keyword>
<dbReference type="RefSeq" id="XP_033817401.1">
    <property type="nucleotide sequence ID" value="XM_033961510.1"/>
</dbReference>
<dbReference type="RefSeq" id="XP_033817400.1">
    <property type="nucleotide sequence ID" value="XM_033961509.1"/>
</dbReference>
<dbReference type="PANTHER" id="PTHR12977">
    <property type="entry name" value="SUPPRESSOR OF VARIEGATION 4-20-RELATED"/>
    <property type="match status" value="1"/>
</dbReference>
<accession>A0A6P8SF19</accession>
<evidence type="ECO:0000256" key="6">
    <source>
        <dbReference type="ARBA" id="ARBA00022491"/>
    </source>
</evidence>
<evidence type="ECO:0000256" key="2">
    <source>
        <dbReference type="ARBA" id="ARBA00004286"/>
    </source>
</evidence>
<evidence type="ECO:0000256" key="8">
    <source>
        <dbReference type="ARBA" id="ARBA00022679"/>
    </source>
</evidence>
<evidence type="ECO:0000256" key="12">
    <source>
        <dbReference type="ARBA" id="ARBA00023163"/>
    </source>
</evidence>
<dbReference type="InterPro" id="IPR046341">
    <property type="entry name" value="SET_dom_sf"/>
</dbReference>
<evidence type="ECO:0000256" key="13">
    <source>
        <dbReference type="ARBA" id="ARBA00023242"/>
    </source>
</evidence>
<feature type="region of interest" description="Disordered" evidence="18">
    <location>
        <begin position="555"/>
        <end position="605"/>
    </location>
</feature>
<dbReference type="Pfam" id="PF00856">
    <property type="entry name" value="SET"/>
    <property type="match status" value="1"/>
</dbReference>
<feature type="compositionally biased region" description="Polar residues" evidence="18">
    <location>
        <begin position="575"/>
        <end position="588"/>
    </location>
</feature>
<dbReference type="GO" id="GO:0140944">
    <property type="term" value="F:histone H4K20 monomethyltransferase activity"/>
    <property type="evidence" value="ECO:0007669"/>
    <property type="project" value="UniProtKB-EC"/>
</dbReference>
<dbReference type="SUPFAM" id="SSF82199">
    <property type="entry name" value="SET domain"/>
    <property type="match status" value="1"/>
</dbReference>
<name>A0A6P8SF19_GEOSA</name>
<keyword evidence="7" id="KW-0489">Methyltransferase</keyword>
<feature type="region of interest" description="Disordered" evidence="18">
    <location>
        <begin position="275"/>
        <end position="316"/>
    </location>
</feature>
<evidence type="ECO:0000256" key="5">
    <source>
        <dbReference type="ARBA" id="ARBA00022454"/>
    </source>
</evidence>
<evidence type="ECO:0000256" key="10">
    <source>
        <dbReference type="ARBA" id="ARBA00022853"/>
    </source>
</evidence>
<evidence type="ECO:0000256" key="16">
    <source>
        <dbReference type="ARBA" id="ARBA00048602"/>
    </source>
</evidence>
<evidence type="ECO:0000256" key="14">
    <source>
        <dbReference type="ARBA" id="ARBA00031786"/>
    </source>
</evidence>
<gene>
    <name evidence="21 22" type="primary">KMT5C</name>
</gene>
<reference evidence="21 22" key="1">
    <citation type="submission" date="2025-04" db="UniProtKB">
        <authorList>
            <consortium name="RefSeq"/>
        </authorList>
    </citation>
    <scope>IDENTIFICATION</scope>
</reference>
<evidence type="ECO:0000313" key="21">
    <source>
        <dbReference type="RefSeq" id="XP_033817400.1"/>
    </source>
</evidence>
<dbReference type="InterPro" id="IPR001214">
    <property type="entry name" value="SET_dom"/>
</dbReference>
<evidence type="ECO:0000256" key="1">
    <source>
        <dbReference type="ARBA" id="ARBA00004123"/>
    </source>
</evidence>
<dbReference type="KEGG" id="gsh:117368145"/>
<dbReference type="GO" id="GO:0140941">
    <property type="term" value="F:histone H4K20me methyltransferase activity"/>
    <property type="evidence" value="ECO:0007669"/>
    <property type="project" value="UniProtKB-EC"/>
</dbReference>
<keyword evidence="20" id="KW-1185">Reference proteome</keyword>
<dbReference type="GO" id="GO:0005634">
    <property type="term" value="C:nucleus"/>
    <property type="evidence" value="ECO:0007669"/>
    <property type="project" value="UniProtKB-SubCell"/>
</dbReference>
<dbReference type="GO" id="GO:0005694">
    <property type="term" value="C:chromosome"/>
    <property type="evidence" value="ECO:0007669"/>
    <property type="project" value="UniProtKB-SubCell"/>
</dbReference>
<evidence type="ECO:0000256" key="17">
    <source>
        <dbReference type="ARBA" id="ARBA00048710"/>
    </source>
</evidence>
<feature type="region of interest" description="Disordered" evidence="18">
    <location>
        <begin position="626"/>
        <end position="660"/>
    </location>
</feature>
<dbReference type="InterPro" id="IPR025790">
    <property type="entry name" value="Suv4-20_animal"/>
</dbReference>
<comment type="subcellular location">
    <subcellularLocation>
        <location evidence="2">Chromosome</location>
    </subcellularLocation>
    <subcellularLocation>
        <location evidence="1">Nucleus</location>
    </subcellularLocation>
</comment>
<evidence type="ECO:0000256" key="4">
    <source>
        <dbReference type="ARBA" id="ARBA00012188"/>
    </source>
</evidence>
<evidence type="ECO:0000256" key="11">
    <source>
        <dbReference type="ARBA" id="ARBA00023015"/>
    </source>
</evidence>
<keyword evidence="11" id="KW-0805">Transcription regulation</keyword>
<evidence type="ECO:0000256" key="9">
    <source>
        <dbReference type="ARBA" id="ARBA00022691"/>
    </source>
</evidence>
<keyword evidence="10" id="KW-0156">Chromatin regulator</keyword>
<organism evidence="20 21">
    <name type="scientific">Geotrypetes seraphini</name>
    <name type="common">Gaboon caecilian</name>
    <name type="synonym">Caecilia seraphini</name>
    <dbReference type="NCBI Taxonomy" id="260995"/>
    <lineage>
        <taxon>Eukaryota</taxon>
        <taxon>Metazoa</taxon>
        <taxon>Chordata</taxon>
        <taxon>Craniata</taxon>
        <taxon>Vertebrata</taxon>
        <taxon>Euteleostomi</taxon>
        <taxon>Amphibia</taxon>
        <taxon>Gymnophiona</taxon>
        <taxon>Geotrypetes</taxon>
    </lineage>
</organism>
<evidence type="ECO:0000259" key="19">
    <source>
        <dbReference type="PROSITE" id="PS50280"/>
    </source>
</evidence>
<keyword evidence="9" id="KW-0949">S-adenosyl-L-methionine</keyword>
<evidence type="ECO:0000256" key="15">
    <source>
        <dbReference type="ARBA" id="ARBA00031835"/>
    </source>
</evidence>
<dbReference type="CTD" id="84787"/>
<dbReference type="GeneID" id="117368145"/>
<evidence type="ECO:0000313" key="20">
    <source>
        <dbReference type="Proteomes" id="UP000515159"/>
    </source>
</evidence>
<dbReference type="PROSITE" id="PS50280">
    <property type="entry name" value="SET"/>
    <property type="match status" value="1"/>
</dbReference>
<dbReference type="EC" id="2.1.1.362" evidence="4"/>
<dbReference type="Gene3D" id="2.170.270.10">
    <property type="entry name" value="SET domain"/>
    <property type="match status" value="1"/>
</dbReference>
<dbReference type="InterPro" id="IPR039977">
    <property type="entry name" value="Suv4-20/Set9"/>
</dbReference>
<evidence type="ECO:0000256" key="18">
    <source>
        <dbReference type="SAM" id="MobiDB-lite"/>
    </source>
</evidence>
<dbReference type="InterPro" id="IPR041938">
    <property type="entry name" value="Hist-Lys_N-MTase_N"/>
</dbReference>
<feature type="compositionally biased region" description="Basic residues" evidence="18">
    <location>
        <begin position="277"/>
        <end position="309"/>
    </location>
</feature>
<keyword evidence="12" id="KW-0804">Transcription</keyword>
<dbReference type="Proteomes" id="UP000515159">
    <property type="component" value="Chromosome 10"/>
</dbReference>
<dbReference type="FunFam" id="1.10.10.1700:FF:000001">
    <property type="entry name" value="Histone-lysine N-methyltransferase"/>
    <property type="match status" value="1"/>
</dbReference>
<sequence length="756" mass="84159">MGSARMTARELCENDDLATSLALDPCLGFRTHKMGISLLPAIRRRHHLREALQTFRKRRDLEGAYRALTIGEWACQYFQNRTSQQEAMLKAHIFRYLRMFLPESGFMILPCGRYSLETNGAKVISSKSWAKNDKIELLVGCIAELMEADESLLRLGENDFSIMYSTRKKCAQLWLGPAAFINHDCRPNCKFVPTEGNAACVKVLRDIQPGEEITCFYGDGFFGEQNEACECRTCERKGEGAFRLRRKEKLESTSQEKYQLRETDSRLRRLLGQRSKQALHRANRKRQGAQHGLSLKRHSKFSSRARSPRLRSPSTPHYACSCSAVGKRLVPGNLLLPIPSKGAGRKAALSGSNNHSKHGRSWQKKVPLVSLCRSSCCKIRIPVVNLVRQQAVPNEEREDTVAESQVWAPAASSSDQAVISTTTKETVLTVCSSEEESSAFTQSSSPALLLDSLGTLSHVSELPVVLSLLDSQGSAAGTESLILKDADCVSQELASPSVTWTETSWSPLVAATEPVNVNSETNRCSFERLDLDLLKQLGLTHYIRVDLSKSLAASAEMPRSPAIQETRKSMEVGSEESSIQTMPQSRASLETGKDAEGASQPTSQMSCKARRLILRARMERNTIVPSRRATRRKPLEAAETQNSKIQPGHDMPTGKVAPYDPPRNIQKWLTVEMELDPKLTSEAYVNLNVGQNWRRSCSRADFQGRTEPELARAGPEDRTKRTVAFNPFTPCKRLRLVVSHGSIDLDTVSTTSEESK</sequence>
<dbReference type="PANTHER" id="PTHR12977:SF11">
    <property type="entry name" value="HISTONE-LYSINE N-METHYLTRANSFERASE KMT5C"/>
    <property type="match status" value="1"/>
</dbReference>
<feature type="domain" description="SET" evidence="19">
    <location>
        <begin position="121"/>
        <end position="218"/>
    </location>
</feature>
<dbReference type="SMART" id="SM00317">
    <property type="entry name" value="SET"/>
    <property type="match status" value="1"/>
</dbReference>
<comment type="catalytic activity">
    <reaction evidence="16">
        <text>N(6),N(6)-dimethyl-L-lysyl(20)-[histone H4] + S-adenosyl-L-methionine = N(6),N(6),N(6)-trimethyl-L-lysyl(20)-[histone H4] + S-adenosyl-L-homocysteine + H(+)</text>
        <dbReference type="Rhea" id="RHEA:61992"/>
        <dbReference type="Rhea" id="RHEA-COMP:15556"/>
        <dbReference type="Rhea" id="RHEA-COMP:15998"/>
        <dbReference type="ChEBI" id="CHEBI:15378"/>
        <dbReference type="ChEBI" id="CHEBI:57856"/>
        <dbReference type="ChEBI" id="CHEBI:59789"/>
        <dbReference type="ChEBI" id="CHEBI:61961"/>
        <dbReference type="ChEBI" id="CHEBI:61976"/>
    </reaction>
    <physiologicalReaction direction="left-to-right" evidence="16">
        <dbReference type="Rhea" id="RHEA:61993"/>
    </physiologicalReaction>
</comment>
<keyword evidence="5" id="KW-0158">Chromosome</keyword>
<dbReference type="EC" id="2.1.1.361" evidence="3"/>
<dbReference type="AlphaFoldDB" id="A0A6P8SF19"/>
<protein>
    <recommendedName>
        <fullName evidence="14">[histone H4]-N-methyl-L-lysine20 N-methyltransferase KMT5B</fullName>
        <ecNumber evidence="3">2.1.1.361</ecNumber>
        <ecNumber evidence="4">2.1.1.362</ecNumber>
    </recommendedName>
    <alternativeName>
        <fullName evidence="15">[histone H4]-lysine20 N-methyltransferase KMT5B</fullName>
    </alternativeName>
</protein>
<evidence type="ECO:0000256" key="7">
    <source>
        <dbReference type="ARBA" id="ARBA00022603"/>
    </source>
</evidence>
<proteinExistence type="predicted"/>
<evidence type="ECO:0000313" key="22">
    <source>
        <dbReference type="RefSeq" id="XP_033817401.1"/>
    </source>
</evidence>
<evidence type="ECO:0000256" key="3">
    <source>
        <dbReference type="ARBA" id="ARBA00012187"/>
    </source>
</evidence>
<keyword evidence="8" id="KW-0808">Transferase</keyword>
<dbReference type="GO" id="GO:0032259">
    <property type="term" value="P:methylation"/>
    <property type="evidence" value="ECO:0007669"/>
    <property type="project" value="UniProtKB-KW"/>
</dbReference>
<comment type="catalytic activity">
    <reaction evidence="17">
        <text>N(6)-methyl-L-lysyl(20)-[histone H4] + S-adenosyl-L-methionine = N(6),N(6)-dimethyl-L-lysyl(20)-[histone H4] + S-adenosyl-L-homocysteine + H(+)</text>
        <dbReference type="Rhea" id="RHEA:60348"/>
        <dbReference type="Rhea" id="RHEA-COMP:15555"/>
        <dbReference type="Rhea" id="RHEA-COMP:15556"/>
        <dbReference type="ChEBI" id="CHEBI:15378"/>
        <dbReference type="ChEBI" id="CHEBI:57856"/>
        <dbReference type="ChEBI" id="CHEBI:59789"/>
        <dbReference type="ChEBI" id="CHEBI:61929"/>
        <dbReference type="ChEBI" id="CHEBI:61976"/>
        <dbReference type="EC" id="2.1.1.362"/>
    </reaction>
    <physiologicalReaction direction="left-to-right" evidence="17">
        <dbReference type="Rhea" id="RHEA:60349"/>
    </physiologicalReaction>
</comment>
<dbReference type="OrthoDB" id="6627536at2759"/>
<dbReference type="FunFam" id="2.170.270.10:FF:000006">
    <property type="entry name" value="Histone-lysine N-methyltransferase"/>
    <property type="match status" value="1"/>
</dbReference>
<dbReference type="Gene3D" id="1.10.10.1700">
    <property type="entry name" value="Histone-lysine N-methyltransferase"/>
    <property type="match status" value="1"/>
</dbReference>
<keyword evidence="6" id="KW-0678">Repressor</keyword>
<dbReference type="PROSITE" id="PS51570">
    <property type="entry name" value="SAM_MT43_SUVAR420_2"/>
    <property type="match status" value="1"/>
</dbReference>